<dbReference type="Proteomes" id="UP000094819">
    <property type="component" value="Unassembled WGS sequence"/>
</dbReference>
<keyword evidence="4" id="KW-1185">Reference proteome</keyword>
<feature type="transmembrane region" description="Helical" evidence="2">
    <location>
        <begin position="173"/>
        <end position="192"/>
    </location>
</feature>
<protein>
    <submittedName>
        <fullName evidence="3">Uncharacterized protein</fullName>
    </submittedName>
</protein>
<feature type="transmembrane region" description="Helical" evidence="2">
    <location>
        <begin position="84"/>
        <end position="108"/>
    </location>
</feature>
<evidence type="ECO:0000313" key="4">
    <source>
        <dbReference type="Proteomes" id="UP000094819"/>
    </source>
</evidence>
<evidence type="ECO:0000256" key="1">
    <source>
        <dbReference type="SAM" id="MobiDB-lite"/>
    </source>
</evidence>
<reference evidence="3 4" key="1">
    <citation type="submission" date="2016-06" db="EMBL/GenBank/DDBJ databases">
        <title>Evolution of pathogenesis and genome organization in the Tremellales.</title>
        <authorList>
            <person name="Cuomo C."/>
            <person name="Litvintseva A."/>
            <person name="Heitman J."/>
            <person name="Chen Y."/>
            <person name="Sun S."/>
            <person name="Springer D."/>
            <person name="Dromer F."/>
            <person name="Young S."/>
            <person name="Zeng Q."/>
            <person name="Chapman S."/>
            <person name="Gujja S."/>
            <person name="Saif S."/>
            <person name="Birren B."/>
        </authorList>
    </citation>
    <scope>NUCLEOTIDE SEQUENCE [LARGE SCALE GENOMIC DNA]</scope>
    <source>
        <strain evidence="3 4">CBS 7118</strain>
    </source>
</reference>
<dbReference type="EMBL" id="AWGH01000044">
    <property type="protein sequence ID" value="ODN80179.1"/>
    <property type="molecule type" value="Genomic_DNA"/>
</dbReference>
<keyword evidence="2" id="KW-0472">Membrane</keyword>
<comment type="caution">
    <text evidence="3">The sequence shown here is derived from an EMBL/GenBank/DDBJ whole genome shotgun (WGS) entry which is preliminary data.</text>
</comment>
<accession>A0A1E3HV32</accession>
<keyword evidence="2" id="KW-1133">Transmembrane helix</keyword>
<dbReference type="OrthoDB" id="2568958at2759"/>
<dbReference type="GeneID" id="30197046"/>
<evidence type="ECO:0000256" key="2">
    <source>
        <dbReference type="SAM" id="Phobius"/>
    </source>
</evidence>
<organism evidence="3 4">
    <name type="scientific">Cryptococcus wingfieldii CBS 7118</name>
    <dbReference type="NCBI Taxonomy" id="1295528"/>
    <lineage>
        <taxon>Eukaryota</taxon>
        <taxon>Fungi</taxon>
        <taxon>Dikarya</taxon>
        <taxon>Basidiomycota</taxon>
        <taxon>Agaricomycotina</taxon>
        <taxon>Tremellomycetes</taxon>
        <taxon>Tremellales</taxon>
        <taxon>Cryptococcaceae</taxon>
        <taxon>Cryptococcus</taxon>
    </lineage>
</organism>
<keyword evidence="2" id="KW-0812">Transmembrane</keyword>
<proteinExistence type="predicted"/>
<feature type="region of interest" description="Disordered" evidence="1">
    <location>
        <begin position="210"/>
        <end position="231"/>
    </location>
</feature>
<evidence type="ECO:0000313" key="3">
    <source>
        <dbReference type="EMBL" id="ODN80179.1"/>
    </source>
</evidence>
<dbReference type="AlphaFoldDB" id="A0A1E3HV32"/>
<feature type="transmembrane region" description="Helical" evidence="2">
    <location>
        <begin position="128"/>
        <end position="153"/>
    </location>
</feature>
<dbReference type="RefSeq" id="XP_019028184.1">
    <property type="nucleotide sequence ID" value="XM_019179817.1"/>
</dbReference>
<sequence length="231" mass="25240">MYSVILAFLPASLDILYHAYLPASSGPSIVSTVVGYDRLAEGSSIGGEWVMGERVTIDMSGRCWAGEKSVHCCSGLVGKGVSTIIPLLASYQIFYGLLVFSLGLAATFQLMASRKSFEVERLKEFRTFALGVMVLKDFVSVCGAVFTGCALMIVPLIEDSIPADNIVDVRVGWGFVVTVFMAILSCFFTLAFENKSRKMLTDEEQSIRLGDDDVAYDEDPEKQPLLVEDVE</sequence>
<name>A0A1E3HV32_9TREE</name>
<gene>
    <name evidence="3" type="ORF">L198_07835</name>
</gene>